<accession>E3MAZ9</accession>
<sequence length="380" mass="41723">MLPAEIREEYNRLRALNQLSFLNSIEPSVTPGNPPASIYISNLLALSSQVYPATCSAFTPISSTSQPISSTSQPVQPTNNTSEDPPPPQKRARKEVGNNAQMPAQASTSTGTEAMQDRPPSVMFLGVTPAPPKPSTSSTQPESRQPMEPSANTITMSQTSTTSSGLFPIIHPGAAFAALQNNFCMGGMECRTQIKCLQEDLIRTRTEKDNLLLKLKNEIENKVYIYRRLQLKSTGQPNDSSSLSSIHLFPAILKFEEDVVLPEDENGMAKTAVEILRNATIRSRDSPLSTNPVNISVNDKEIVVKSIKIKLGSLVLINQDRVDKNFFSFIYRSSEKTDKAKCMVFCTHTSFSAGNIVESIVRICQKEGPKLGRGLQFVQL</sequence>
<proteinExistence type="predicted"/>
<dbReference type="EMBL" id="DS268432">
    <property type="protein sequence ID" value="EFO97229.1"/>
    <property type="molecule type" value="Genomic_DNA"/>
</dbReference>
<dbReference type="InterPro" id="IPR011993">
    <property type="entry name" value="PH-like_dom_sf"/>
</dbReference>
<reference evidence="2" key="1">
    <citation type="submission" date="2007-07" db="EMBL/GenBank/DDBJ databases">
        <title>PCAP assembly of the Caenorhabditis remanei genome.</title>
        <authorList>
            <consortium name="The Caenorhabditis remanei Sequencing Consortium"/>
            <person name="Wilson R.K."/>
        </authorList>
    </citation>
    <scope>NUCLEOTIDE SEQUENCE [LARGE SCALE GENOMIC DNA]</scope>
    <source>
        <strain evidence="2">PB4641</strain>
    </source>
</reference>
<dbReference type="HOGENOM" id="CLU_728126_0_0_1"/>
<protein>
    <submittedName>
        <fullName evidence="2">Uncharacterized protein</fullName>
    </submittedName>
</protein>
<organism evidence="3">
    <name type="scientific">Caenorhabditis remanei</name>
    <name type="common">Caenorhabditis vulgaris</name>
    <dbReference type="NCBI Taxonomy" id="31234"/>
    <lineage>
        <taxon>Eukaryota</taxon>
        <taxon>Metazoa</taxon>
        <taxon>Ecdysozoa</taxon>
        <taxon>Nematoda</taxon>
        <taxon>Chromadorea</taxon>
        <taxon>Rhabditida</taxon>
        <taxon>Rhabditina</taxon>
        <taxon>Rhabditomorpha</taxon>
        <taxon>Rhabditoidea</taxon>
        <taxon>Rhabditidae</taxon>
        <taxon>Peloderinae</taxon>
        <taxon>Caenorhabditis</taxon>
    </lineage>
</organism>
<name>E3MAZ9_CAERE</name>
<dbReference type="SUPFAM" id="SSF50729">
    <property type="entry name" value="PH domain-like"/>
    <property type="match status" value="1"/>
</dbReference>
<evidence type="ECO:0000256" key="1">
    <source>
        <dbReference type="SAM" id="MobiDB-lite"/>
    </source>
</evidence>
<dbReference type="eggNOG" id="ENOG502TKFM">
    <property type="taxonomic scope" value="Eukaryota"/>
</dbReference>
<dbReference type="Proteomes" id="UP000008281">
    <property type="component" value="Unassembled WGS sequence"/>
</dbReference>
<keyword evidence="3" id="KW-1185">Reference proteome</keyword>
<feature type="region of interest" description="Disordered" evidence="1">
    <location>
        <begin position="61"/>
        <end position="150"/>
    </location>
</feature>
<feature type="compositionally biased region" description="Polar residues" evidence="1">
    <location>
        <begin position="98"/>
        <end position="113"/>
    </location>
</feature>
<dbReference type="Gene3D" id="2.30.29.30">
    <property type="entry name" value="Pleckstrin-homology domain (PH domain)/Phosphotyrosine-binding domain (PTB)"/>
    <property type="match status" value="1"/>
</dbReference>
<evidence type="ECO:0000313" key="2">
    <source>
        <dbReference type="EMBL" id="EFO97229.1"/>
    </source>
</evidence>
<feature type="compositionally biased region" description="Low complexity" evidence="1">
    <location>
        <begin position="61"/>
        <end position="78"/>
    </location>
</feature>
<dbReference type="AlphaFoldDB" id="E3MAZ9"/>
<evidence type="ECO:0000313" key="3">
    <source>
        <dbReference type="Proteomes" id="UP000008281"/>
    </source>
</evidence>
<gene>
    <name evidence="2" type="ORF">CRE_16665</name>
</gene>